<keyword evidence="1" id="KW-0732">Signal</keyword>
<evidence type="ECO:0008006" key="4">
    <source>
        <dbReference type="Google" id="ProtNLM"/>
    </source>
</evidence>
<dbReference type="EMBL" id="JAUFQC010000027">
    <property type="protein sequence ID" value="MDN3612378.1"/>
    <property type="molecule type" value="Genomic_DNA"/>
</dbReference>
<name>A0ABT8BZE3_9VIBR</name>
<evidence type="ECO:0000313" key="2">
    <source>
        <dbReference type="EMBL" id="MDN3612378.1"/>
    </source>
</evidence>
<feature type="signal peptide" evidence="1">
    <location>
        <begin position="1"/>
        <end position="20"/>
    </location>
</feature>
<evidence type="ECO:0000313" key="3">
    <source>
        <dbReference type="Proteomes" id="UP001238540"/>
    </source>
</evidence>
<feature type="chain" id="PRO_5045959055" description="Bacterial EndoU nuclease domain-containing protein" evidence="1">
    <location>
        <begin position="21"/>
        <end position="185"/>
    </location>
</feature>
<comment type="caution">
    <text evidence="2">The sequence shown here is derived from an EMBL/GenBank/DDBJ whole genome shotgun (WGS) entry which is preliminary data.</text>
</comment>
<dbReference type="Proteomes" id="UP001238540">
    <property type="component" value="Unassembled WGS sequence"/>
</dbReference>
<sequence length="185" mass="19548">MMKTITAVLTTFLLISSVAAKGIDCGKLPVWSDSINGLVVNQHNIYCGEAKQDSFGGIGFYSMPNNFAPSTLTSVGAAFDESEFGIYTLRTINLAVGGRTVVKAFSTMFPVSCSVSQINASIVHARIANQGGCESVSWAECGLSAPEDNPSDQYCLGHNGQSFTIATATLPHEPNKISTGFPVNE</sequence>
<evidence type="ECO:0000256" key="1">
    <source>
        <dbReference type="SAM" id="SignalP"/>
    </source>
</evidence>
<accession>A0ABT8BZE3</accession>
<proteinExistence type="predicted"/>
<organism evidence="2 3">
    <name type="scientific">Vibrio ostreicida</name>
    <dbReference type="NCBI Taxonomy" id="526588"/>
    <lineage>
        <taxon>Bacteria</taxon>
        <taxon>Pseudomonadati</taxon>
        <taxon>Pseudomonadota</taxon>
        <taxon>Gammaproteobacteria</taxon>
        <taxon>Vibrionales</taxon>
        <taxon>Vibrionaceae</taxon>
        <taxon>Vibrio</taxon>
    </lineage>
</organism>
<keyword evidence="3" id="KW-1185">Reference proteome</keyword>
<dbReference type="RefSeq" id="WP_170883520.1">
    <property type="nucleotide sequence ID" value="NZ_JABEYA020000010.1"/>
</dbReference>
<gene>
    <name evidence="2" type="ORF">QWZ16_22530</name>
</gene>
<protein>
    <recommendedName>
        <fullName evidence="4">Bacterial EndoU nuclease domain-containing protein</fullName>
    </recommendedName>
</protein>
<reference evidence="3" key="1">
    <citation type="journal article" date="2019" name="Int. J. Syst. Evol. Microbiol.">
        <title>The Global Catalogue of Microorganisms (GCM) 10K type strain sequencing project: providing services to taxonomists for standard genome sequencing and annotation.</title>
        <authorList>
            <consortium name="The Broad Institute Genomics Platform"/>
            <consortium name="The Broad Institute Genome Sequencing Center for Infectious Disease"/>
            <person name="Wu L."/>
            <person name="Ma J."/>
        </authorList>
    </citation>
    <scope>NUCLEOTIDE SEQUENCE [LARGE SCALE GENOMIC DNA]</scope>
    <source>
        <strain evidence="3">CECT 7398</strain>
    </source>
</reference>